<accession>A0A0L8IBI3</accession>
<feature type="compositionally biased region" description="Low complexity" evidence="2">
    <location>
        <begin position="184"/>
        <end position="205"/>
    </location>
</feature>
<evidence type="ECO:0000256" key="3">
    <source>
        <dbReference type="SAM" id="Phobius"/>
    </source>
</evidence>
<proteinExistence type="predicted"/>
<dbReference type="EMBL" id="KQ416070">
    <property type="protein sequence ID" value="KOF98846.1"/>
    <property type="molecule type" value="Genomic_DNA"/>
</dbReference>
<evidence type="ECO:0000313" key="4">
    <source>
        <dbReference type="EMBL" id="KOF98846.1"/>
    </source>
</evidence>
<feature type="region of interest" description="Disordered" evidence="2">
    <location>
        <begin position="308"/>
        <end position="364"/>
    </location>
</feature>
<feature type="transmembrane region" description="Helical" evidence="3">
    <location>
        <begin position="272"/>
        <end position="293"/>
    </location>
</feature>
<evidence type="ECO:0000256" key="1">
    <source>
        <dbReference type="SAM" id="Coils"/>
    </source>
</evidence>
<organism evidence="4">
    <name type="scientific">Octopus bimaculoides</name>
    <name type="common">California two-spotted octopus</name>
    <dbReference type="NCBI Taxonomy" id="37653"/>
    <lineage>
        <taxon>Eukaryota</taxon>
        <taxon>Metazoa</taxon>
        <taxon>Spiralia</taxon>
        <taxon>Lophotrochozoa</taxon>
        <taxon>Mollusca</taxon>
        <taxon>Cephalopoda</taxon>
        <taxon>Coleoidea</taxon>
        <taxon>Octopodiformes</taxon>
        <taxon>Octopoda</taxon>
        <taxon>Incirrata</taxon>
        <taxon>Octopodidae</taxon>
        <taxon>Octopus</taxon>
    </lineage>
</organism>
<feature type="region of interest" description="Disordered" evidence="2">
    <location>
        <begin position="184"/>
        <end position="216"/>
    </location>
</feature>
<keyword evidence="1" id="KW-0175">Coiled coil</keyword>
<feature type="compositionally biased region" description="Low complexity" evidence="2">
    <location>
        <begin position="312"/>
        <end position="332"/>
    </location>
</feature>
<evidence type="ECO:0000256" key="2">
    <source>
        <dbReference type="SAM" id="MobiDB-lite"/>
    </source>
</evidence>
<protein>
    <submittedName>
        <fullName evidence="4">Uncharacterized protein</fullName>
    </submittedName>
</protein>
<keyword evidence="3" id="KW-0472">Membrane</keyword>
<keyword evidence="3" id="KW-0812">Transmembrane</keyword>
<dbReference type="EMBL" id="KQ416070">
    <property type="protein sequence ID" value="KOF98845.1"/>
    <property type="molecule type" value="Genomic_DNA"/>
</dbReference>
<keyword evidence="3" id="KW-1133">Transmembrane helix</keyword>
<feature type="coiled-coil region" evidence="1">
    <location>
        <begin position="118"/>
        <end position="145"/>
    </location>
</feature>
<dbReference type="AlphaFoldDB" id="A0A0L8IBI3"/>
<dbReference type="OrthoDB" id="6107808at2759"/>
<gene>
    <name evidence="4" type="ORF">OCBIM_22022486mg</name>
</gene>
<reference evidence="4" key="1">
    <citation type="submission" date="2015-07" db="EMBL/GenBank/DDBJ databases">
        <title>MeaNS - Measles Nucleotide Surveillance Program.</title>
        <authorList>
            <person name="Tran T."/>
            <person name="Druce J."/>
        </authorList>
    </citation>
    <scope>NUCLEOTIDE SEQUENCE</scope>
    <source>
        <strain evidence="4">UCB-OBI-ISO-001</strain>
        <tissue evidence="4">Gonad</tissue>
    </source>
</reference>
<sequence length="364" mass="39629">MGIQNSKKKKEKKWKKYTDIGPSPGLTYDGLQTPWHHLQGMKGLPTRSIVNSPKYYYSDFNVTMNTPNTMPPMNTKCSASPSVYRGGAGSWPPSTGELSSDNYLKINLDNHPDVTKLQNEQNARRENMEQRINKIRTSAIQAAERRKFAEMFKAVPKETQTSACTPHHATSHLLQETSLALSNLSTNSSPNAVRSINSNNSSNNDSSKKSARGSGCRIFSTRSKISAASHHMDNDDDDKGEIIPVQILSEGQKPPPNKDQITFGSLRFNDPMMYLLLPVLLPMFIIVCIIRGLGHTGAGSMWSTIGGSGCNSTDPDSPTQSSSLPSPSSSSLFGDRSLPGGGSSSSCSSQDASCDNTPKLRKKR</sequence>
<name>A0A0L8IBI3_OCTBM</name>